<dbReference type="EMBL" id="ACYE01000382">
    <property type="protein sequence ID" value="EFE38627.1"/>
    <property type="molecule type" value="Genomic_DNA"/>
</dbReference>
<feature type="compositionally biased region" description="Polar residues" evidence="1">
    <location>
        <begin position="77"/>
        <end position="87"/>
    </location>
</feature>
<name>D4DHM0_TRIVH</name>
<proteinExistence type="predicted"/>
<evidence type="ECO:0000313" key="3">
    <source>
        <dbReference type="Proteomes" id="UP000008383"/>
    </source>
</evidence>
<keyword evidence="3" id="KW-1185">Reference proteome</keyword>
<dbReference type="KEGG" id="tve:TRV_06676"/>
<evidence type="ECO:0000256" key="1">
    <source>
        <dbReference type="SAM" id="MobiDB-lite"/>
    </source>
</evidence>
<dbReference type="AlphaFoldDB" id="D4DHM0"/>
<feature type="compositionally biased region" description="Acidic residues" evidence="1">
    <location>
        <begin position="1"/>
        <end position="20"/>
    </location>
</feature>
<dbReference type="HOGENOM" id="CLU_148173_0_0_1"/>
<accession>D4DHM0</accession>
<dbReference type="Proteomes" id="UP000008383">
    <property type="component" value="Unassembled WGS sequence"/>
</dbReference>
<evidence type="ECO:0000313" key="2">
    <source>
        <dbReference type="EMBL" id="EFE38627.1"/>
    </source>
</evidence>
<reference evidence="3" key="1">
    <citation type="journal article" date="2011" name="Genome Biol.">
        <title>Comparative and functional genomics provide insights into the pathogenicity of dermatophytic fungi.</title>
        <authorList>
            <person name="Burmester A."/>
            <person name="Shelest E."/>
            <person name="Gloeckner G."/>
            <person name="Heddergott C."/>
            <person name="Schindler S."/>
            <person name="Staib P."/>
            <person name="Heidel A."/>
            <person name="Felder M."/>
            <person name="Petzold A."/>
            <person name="Szafranski K."/>
            <person name="Feuermann M."/>
            <person name="Pedruzzi I."/>
            <person name="Priebe S."/>
            <person name="Groth M."/>
            <person name="Winkler R."/>
            <person name="Li W."/>
            <person name="Kniemeyer O."/>
            <person name="Schroeckh V."/>
            <person name="Hertweck C."/>
            <person name="Hube B."/>
            <person name="White T.C."/>
            <person name="Platzer M."/>
            <person name="Guthke R."/>
            <person name="Heitman J."/>
            <person name="Woestemeyer J."/>
            <person name="Zipfel P.F."/>
            <person name="Monod M."/>
            <person name="Brakhage A.A."/>
        </authorList>
    </citation>
    <scope>NUCLEOTIDE SEQUENCE [LARGE SCALE GENOMIC DNA]</scope>
    <source>
        <strain evidence="3">HKI 0517</strain>
    </source>
</reference>
<feature type="compositionally biased region" description="Low complexity" evidence="1">
    <location>
        <begin position="21"/>
        <end position="36"/>
    </location>
</feature>
<organism evidence="2 3">
    <name type="scientific">Trichophyton verrucosum (strain HKI 0517)</name>
    <dbReference type="NCBI Taxonomy" id="663202"/>
    <lineage>
        <taxon>Eukaryota</taxon>
        <taxon>Fungi</taxon>
        <taxon>Dikarya</taxon>
        <taxon>Ascomycota</taxon>
        <taxon>Pezizomycotina</taxon>
        <taxon>Eurotiomycetes</taxon>
        <taxon>Eurotiomycetidae</taxon>
        <taxon>Onygenales</taxon>
        <taxon>Arthrodermataceae</taxon>
        <taxon>Trichophyton</taxon>
    </lineage>
</organism>
<protein>
    <submittedName>
        <fullName evidence="2">Uncharacterized protein</fullName>
    </submittedName>
</protein>
<dbReference type="RefSeq" id="XP_003019272.1">
    <property type="nucleotide sequence ID" value="XM_003019226.1"/>
</dbReference>
<feature type="compositionally biased region" description="Polar residues" evidence="1">
    <location>
        <begin position="94"/>
        <end position="103"/>
    </location>
</feature>
<dbReference type="GeneID" id="9577513"/>
<dbReference type="OrthoDB" id="3872446at2759"/>
<comment type="caution">
    <text evidence="2">The sequence shown here is derived from an EMBL/GenBank/DDBJ whole genome shotgun (WGS) entry which is preliminary data.</text>
</comment>
<gene>
    <name evidence="2" type="ORF">TRV_06676</name>
</gene>
<feature type="region of interest" description="Disordered" evidence="1">
    <location>
        <begin position="1"/>
        <end position="111"/>
    </location>
</feature>
<feature type="compositionally biased region" description="Low complexity" evidence="1">
    <location>
        <begin position="49"/>
        <end position="67"/>
    </location>
</feature>
<sequence>MTEPEDLEEDLFADLYDADETPATSSAPPAATAQTPSQPPPTTKTEIAETPSSTQPAPTQQQQPAQEQKPEPPSAQNGAQGTPTAADTSGGGQASNEPESQGTGIKEDGPIFQGGQYFIHMILLPLSGRKVDKYPQ</sequence>